<name>A0A7I9W3J4_MYCAG</name>
<evidence type="ECO:0000256" key="1">
    <source>
        <dbReference type="ARBA" id="ARBA00004141"/>
    </source>
</evidence>
<evidence type="ECO:0000256" key="4">
    <source>
        <dbReference type="ARBA" id="ARBA00023136"/>
    </source>
</evidence>
<dbReference type="Proteomes" id="UP000465302">
    <property type="component" value="Unassembled WGS sequence"/>
</dbReference>
<keyword evidence="4 5" id="KW-0472">Membrane</keyword>
<reference evidence="7 8" key="1">
    <citation type="journal article" date="2019" name="Emerg. Microbes Infect.">
        <title>Comprehensive subspecies identification of 175 nontuberculous mycobacteria species based on 7547 genomic profiles.</title>
        <authorList>
            <person name="Matsumoto Y."/>
            <person name="Kinjo T."/>
            <person name="Motooka D."/>
            <person name="Nabeya D."/>
            <person name="Jung N."/>
            <person name="Uechi K."/>
            <person name="Horii T."/>
            <person name="Iida T."/>
            <person name="Fujita J."/>
            <person name="Nakamura S."/>
        </authorList>
    </citation>
    <scope>NUCLEOTIDE SEQUENCE [LARGE SCALE GENOMIC DNA]</scope>
    <source>
        <strain evidence="7 8">JCM 6377</strain>
    </source>
</reference>
<evidence type="ECO:0000313" key="7">
    <source>
        <dbReference type="EMBL" id="GFG52262.1"/>
    </source>
</evidence>
<accession>A0A7I9W3J4</accession>
<feature type="transmembrane region" description="Helical" evidence="5">
    <location>
        <begin position="278"/>
        <end position="295"/>
    </location>
</feature>
<dbReference type="Pfam" id="PF13515">
    <property type="entry name" value="FUSC_2"/>
    <property type="match status" value="1"/>
</dbReference>
<feature type="transmembrane region" description="Helical" evidence="5">
    <location>
        <begin position="201"/>
        <end position="218"/>
    </location>
</feature>
<evidence type="ECO:0000259" key="6">
    <source>
        <dbReference type="Pfam" id="PF13515"/>
    </source>
</evidence>
<dbReference type="EMBL" id="BLKS01000001">
    <property type="protein sequence ID" value="GFG52262.1"/>
    <property type="molecule type" value="Genomic_DNA"/>
</dbReference>
<organism evidence="7 8">
    <name type="scientific">Mycolicibacterium agri</name>
    <name type="common">Mycobacterium agri</name>
    <dbReference type="NCBI Taxonomy" id="36811"/>
    <lineage>
        <taxon>Bacteria</taxon>
        <taxon>Bacillati</taxon>
        <taxon>Actinomycetota</taxon>
        <taxon>Actinomycetes</taxon>
        <taxon>Mycobacteriales</taxon>
        <taxon>Mycobacteriaceae</taxon>
        <taxon>Mycolicibacterium</taxon>
    </lineage>
</organism>
<sequence>MSTDRVDAAVESSTLKQVLGILLVVIPLFVPEVVVDATPLRPAAAMVIAGVLPVITAWMFAPQFALAAIPLAGLTNGISVLVFGHTALATVFAVVVAGLLGLSARWGLHTAGIFLAVQPMITIIAGHPILTFGTETPGRAAHALICAALAMGGGLWTVAIGAVLLRNESTGLPDQVPWPIVGFYATALMAMLGAGTLIASTWLLGSAAGLVLATIVIVTRPTYDESRTMIAERTIGTLIGGFVAAAVAAIVVNVSALVLIGTAAMVVAAVLQLMHARYAWFVTFVTAAIVLFNAPHGNVFHVDVERVVWTVVGVVTVAAVIAIAESVFGRYSDREA</sequence>
<keyword evidence="2 5" id="KW-0812">Transmembrane</keyword>
<feature type="transmembrane region" description="Helical" evidence="5">
    <location>
        <begin position="42"/>
        <end position="66"/>
    </location>
</feature>
<protein>
    <submittedName>
        <fullName evidence="7">FUSC family protein</fullName>
    </submittedName>
</protein>
<feature type="transmembrane region" description="Helical" evidence="5">
    <location>
        <begin position="78"/>
        <end position="100"/>
    </location>
</feature>
<feature type="transmembrane region" description="Helical" evidence="5">
    <location>
        <begin position="176"/>
        <end position="194"/>
    </location>
</feature>
<feature type="transmembrane region" description="Helical" evidence="5">
    <location>
        <begin position="106"/>
        <end position="130"/>
    </location>
</feature>
<comment type="subcellular location">
    <subcellularLocation>
        <location evidence="1">Membrane</location>
        <topology evidence="1">Multi-pass membrane protein</topology>
    </subcellularLocation>
</comment>
<feature type="transmembrane region" description="Helical" evidence="5">
    <location>
        <begin position="142"/>
        <end position="164"/>
    </location>
</feature>
<evidence type="ECO:0000256" key="5">
    <source>
        <dbReference type="SAM" id="Phobius"/>
    </source>
</evidence>
<evidence type="ECO:0000313" key="8">
    <source>
        <dbReference type="Proteomes" id="UP000465302"/>
    </source>
</evidence>
<dbReference type="InterPro" id="IPR049453">
    <property type="entry name" value="Memb_transporter_dom"/>
</dbReference>
<evidence type="ECO:0000256" key="3">
    <source>
        <dbReference type="ARBA" id="ARBA00022989"/>
    </source>
</evidence>
<gene>
    <name evidence="7" type="ORF">MAGR_37030</name>
</gene>
<comment type="caution">
    <text evidence="7">The sequence shown here is derived from an EMBL/GenBank/DDBJ whole genome shotgun (WGS) entry which is preliminary data.</text>
</comment>
<dbReference type="GO" id="GO:0016020">
    <property type="term" value="C:membrane"/>
    <property type="evidence" value="ECO:0007669"/>
    <property type="project" value="UniProtKB-SubCell"/>
</dbReference>
<feature type="transmembrane region" description="Helical" evidence="5">
    <location>
        <begin position="307"/>
        <end position="328"/>
    </location>
</feature>
<keyword evidence="3 5" id="KW-1133">Transmembrane helix</keyword>
<feature type="transmembrane region" description="Helical" evidence="5">
    <location>
        <begin position="238"/>
        <end position="271"/>
    </location>
</feature>
<proteinExistence type="predicted"/>
<dbReference type="RefSeq" id="WP_234816125.1">
    <property type="nucleotide sequence ID" value="NZ_BLKS01000001.1"/>
</dbReference>
<feature type="domain" description="Integral membrane bound transporter" evidence="6">
    <location>
        <begin position="202"/>
        <end position="319"/>
    </location>
</feature>
<evidence type="ECO:0000256" key="2">
    <source>
        <dbReference type="ARBA" id="ARBA00022692"/>
    </source>
</evidence>
<feature type="transmembrane region" description="Helical" evidence="5">
    <location>
        <begin position="12"/>
        <end position="30"/>
    </location>
</feature>
<dbReference type="AlphaFoldDB" id="A0A7I9W3J4"/>